<accession>A0A2P4TDZ7</accession>
<dbReference type="AlphaFoldDB" id="A0A2P4TDZ7"/>
<organism evidence="1 2">
    <name type="scientific">Bambusicola thoracicus</name>
    <name type="common">Chinese bamboo-partridge</name>
    <name type="synonym">Perdix thoracica</name>
    <dbReference type="NCBI Taxonomy" id="9083"/>
    <lineage>
        <taxon>Eukaryota</taxon>
        <taxon>Metazoa</taxon>
        <taxon>Chordata</taxon>
        <taxon>Craniata</taxon>
        <taxon>Vertebrata</taxon>
        <taxon>Euteleostomi</taxon>
        <taxon>Archelosauria</taxon>
        <taxon>Archosauria</taxon>
        <taxon>Dinosauria</taxon>
        <taxon>Saurischia</taxon>
        <taxon>Theropoda</taxon>
        <taxon>Coelurosauria</taxon>
        <taxon>Aves</taxon>
        <taxon>Neognathae</taxon>
        <taxon>Galloanserae</taxon>
        <taxon>Galliformes</taxon>
        <taxon>Phasianidae</taxon>
        <taxon>Perdicinae</taxon>
        <taxon>Bambusicola</taxon>
    </lineage>
</organism>
<dbReference type="Proteomes" id="UP000237246">
    <property type="component" value="Unassembled WGS sequence"/>
</dbReference>
<reference evidence="1 2" key="1">
    <citation type="submission" date="2018-01" db="EMBL/GenBank/DDBJ databases">
        <title>Comparison of the Chinese Bamboo Partridge and Red Junglefowl genome sequences highlights the importance of demography in genome evolution.</title>
        <authorList>
            <person name="Tiley G.P."/>
            <person name="Kimball R.T."/>
            <person name="Braun E.L."/>
            <person name="Burleigh J.G."/>
        </authorList>
    </citation>
    <scope>NUCLEOTIDE SEQUENCE [LARGE SCALE GENOMIC DNA]</scope>
    <source>
        <strain evidence="1">RTK389</strain>
        <tissue evidence="1">Blood</tissue>
    </source>
</reference>
<evidence type="ECO:0000313" key="1">
    <source>
        <dbReference type="EMBL" id="POI34592.1"/>
    </source>
</evidence>
<gene>
    <name evidence="1" type="ORF">CIB84_001656</name>
</gene>
<sequence>MEMDSSYGNLQKPPILFGCDAKHWGSQHLPLLLVR</sequence>
<protein>
    <submittedName>
        <fullName evidence="1">Uncharacterized protein</fullName>
    </submittedName>
</protein>
<comment type="caution">
    <text evidence="1">The sequence shown here is derived from an EMBL/GenBank/DDBJ whole genome shotgun (WGS) entry which is preliminary data.</text>
</comment>
<evidence type="ECO:0000313" key="2">
    <source>
        <dbReference type="Proteomes" id="UP000237246"/>
    </source>
</evidence>
<keyword evidence="2" id="KW-1185">Reference proteome</keyword>
<proteinExistence type="predicted"/>
<name>A0A2P4TDZ7_BAMTH</name>
<dbReference type="EMBL" id="PPHD01001540">
    <property type="protein sequence ID" value="POI34592.1"/>
    <property type="molecule type" value="Genomic_DNA"/>
</dbReference>